<evidence type="ECO:0000256" key="8">
    <source>
        <dbReference type="ARBA" id="ARBA00022840"/>
    </source>
</evidence>
<evidence type="ECO:0000256" key="1">
    <source>
        <dbReference type="ARBA" id="ARBA00008832"/>
    </source>
</evidence>
<proteinExistence type="inferred from homology"/>
<keyword evidence="7" id="KW-0418">Kinase</keyword>
<dbReference type="EMBL" id="CM018046">
    <property type="protein sequence ID" value="KAA8526211.1"/>
    <property type="molecule type" value="Genomic_DNA"/>
</dbReference>
<keyword evidence="8 11" id="KW-0067">ATP-binding</keyword>
<dbReference type="PANTHER" id="PTHR24055">
    <property type="entry name" value="MITOGEN-ACTIVATED PROTEIN KINASE"/>
    <property type="match status" value="1"/>
</dbReference>
<evidence type="ECO:0000256" key="7">
    <source>
        <dbReference type="ARBA" id="ARBA00022777"/>
    </source>
</evidence>
<evidence type="ECO:0000256" key="4">
    <source>
        <dbReference type="ARBA" id="ARBA00022553"/>
    </source>
</evidence>
<dbReference type="GO" id="GO:0106310">
    <property type="term" value="F:protein serine kinase activity"/>
    <property type="evidence" value="ECO:0007669"/>
    <property type="project" value="RHEA"/>
</dbReference>
<dbReference type="Proteomes" id="UP000325577">
    <property type="component" value="Linkage Group LG3"/>
</dbReference>
<dbReference type="FunFam" id="1.10.510.10:FF:000017">
    <property type="entry name" value="Mitogen-activated protein kinase"/>
    <property type="match status" value="1"/>
</dbReference>
<sequence length="616" mass="70183">MQQDHRKKNSAEMEFFSEYVDANRYKIQEVIGKGSYGVVCSAIDTQTGEKVAIKKIHDIFEHISDAARILREIKLLRLLRHPDIVEIKHVMLPPSRREFKDIYVVFELMETDLHQVIKANDDLTREHYRFFLYQLLRALKYIHTANVYHRDLKPKNILANANCKLKICDFGLARVAFSDTPMTIFWTDYVATRWYRAPELCGSFFSKYTPAIDIWSIGCIFAEVLAGKPLFPGKNVVHQLDLMTDLLGTPSMDTISQFLPCWIQVRNEKARRYLTSMRKKQPVPLSQKFPNADPLAVRLLERLLAFDPKDRPTAEEALADPYFKGLAKVEREPSCQPITKMEFEFERQRVTKEDIRELIFREILEYHPQVLKDYRHGIEMTHFLYPSAVDQFRKQFVHLQENGSKSGPVIMLERKHVSLPRSTIVHSNTIPPKEQSNVTTIKDRQFAEESCNRNSGDADGIPGNVSRTSHAPQRIPPAKPGKVVGPVGPYENGNLIKETYDPRMVIRNAVLPPQAVPPAYCYHRSGIGRQARSMAETQRDWASQIKQVPQCGSVAKLAPDMAINIDSKIFYMTQGVTNDKNVLEVKAQYGGVGAAAASAAANNKVGTVPFGMSRMY</sequence>
<evidence type="ECO:0000256" key="6">
    <source>
        <dbReference type="ARBA" id="ARBA00022741"/>
    </source>
</evidence>
<evidence type="ECO:0000256" key="12">
    <source>
        <dbReference type="SAM" id="MobiDB-lite"/>
    </source>
</evidence>
<dbReference type="PROSITE" id="PS01351">
    <property type="entry name" value="MAPK"/>
    <property type="match status" value="1"/>
</dbReference>
<gene>
    <name evidence="14" type="ORF">F0562_008050</name>
</gene>
<dbReference type="Gene3D" id="3.30.200.20">
    <property type="entry name" value="Phosphorylase Kinase, domain 1"/>
    <property type="match status" value="1"/>
</dbReference>
<dbReference type="SUPFAM" id="SSF56112">
    <property type="entry name" value="Protein kinase-like (PK-like)"/>
    <property type="match status" value="1"/>
</dbReference>
<evidence type="ECO:0000313" key="15">
    <source>
        <dbReference type="Proteomes" id="UP000325577"/>
    </source>
</evidence>
<evidence type="ECO:0000256" key="3">
    <source>
        <dbReference type="ARBA" id="ARBA00022527"/>
    </source>
</evidence>
<comment type="catalytic activity">
    <reaction evidence="10">
        <text>L-seryl-[protein] + ATP = O-phospho-L-seryl-[protein] + ADP + H(+)</text>
        <dbReference type="Rhea" id="RHEA:17989"/>
        <dbReference type="Rhea" id="RHEA-COMP:9863"/>
        <dbReference type="Rhea" id="RHEA-COMP:11604"/>
        <dbReference type="ChEBI" id="CHEBI:15378"/>
        <dbReference type="ChEBI" id="CHEBI:29999"/>
        <dbReference type="ChEBI" id="CHEBI:30616"/>
        <dbReference type="ChEBI" id="CHEBI:83421"/>
        <dbReference type="ChEBI" id="CHEBI:456216"/>
        <dbReference type="EC" id="2.7.11.24"/>
    </reaction>
</comment>
<keyword evidence="5" id="KW-0808">Transferase</keyword>
<organism evidence="14 15">
    <name type="scientific">Nyssa sinensis</name>
    <dbReference type="NCBI Taxonomy" id="561372"/>
    <lineage>
        <taxon>Eukaryota</taxon>
        <taxon>Viridiplantae</taxon>
        <taxon>Streptophyta</taxon>
        <taxon>Embryophyta</taxon>
        <taxon>Tracheophyta</taxon>
        <taxon>Spermatophyta</taxon>
        <taxon>Magnoliopsida</taxon>
        <taxon>eudicotyledons</taxon>
        <taxon>Gunneridae</taxon>
        <taxon>Pentapetalae</taxon>
        <taxon>asterids</taxon>
        <taxon>Cornales</taxon>
        <taxon>Nyssaceae</taxon>
        <taxon>Nyssa</taxon>
    </lineage>
</organism>
<name>A0A5J5AA85_9ASTE</name>
<dbReference type="GO" id="GO:0005524">
    <property type="term" value="F:ATP binding"/>
    <property type="evidence" value="ECO:0007669"/>
    <property type="project" value="UniProtKB-UniRule"/>
</dbReference>
<dbReference type="Gene3D" id="1.10.510.10">
    <property type="entry name" value="Transferase(Phosphotransferase) domain 1"/>
    <property type="match status" value="1"/>
</dbReference>
<accession>A0A5J5AA85</accession>
<feature type="domain" description="Protein kinase" evidence="13">
    <location>
        <begin position="25"/>
        <end position="323"/>
    </location>
</feature>
<dbReference type="FunFam" id="3.30.200.20:FF:000046">
    <property type="entry name" value="Mitogen-activated protein kinase"/>
    <property type="match status" value="1"/>
</dbReference>
<comment type="catalytic activity">
    <reaction evidence="9">
        <text>L-threonyl-[protein] + ATP = O-phospho-L-threonyl-[protein] + ADP + H(+)</text>
        <dbReference type="Rhea" id="RHEA:46608"/>
        <dbReference type="Rhea" id="RHEA-COMP:11060"/>
        <dbReference type="Rhea" id="RHEA-COMP:11605"/>
        <dbReference type="ChEBI" id="CHEBI:15378"/>
        <dbReference type="ChEBI" id="CHEBI:30013"/>
        <dbReference type="ChEBI" id="CHEBI:30616"/>
        <dbReference type="ChEBI" id="CHEBI:61977"/>
        <dbReference type="ChEBI" id="CHEBI:456216"/>
        <dbReference type="EC" id="2.7.11.24"/>
    </reaction>
</comment>
<evidence type="ECO:0000313" key="14">
    <source>
        <dbReference type="EMBL" id="KAA8526211.1"/>
    </source>
</evidence>
<reference evidence="14 15" key="1">
    <citation type="submission" date="2019-09" db="EMBL/GenBank/DDBJ databases">
        <title>A chromosome-level genome assembly of the Chinese tupelo Nyssa sinensis.</title>
        <authorList>
            <person name="Yang X."/>
            <person name="Kang M."/>
            <person name="Yang Y."/>
            <person name="Xiong H."/>
            <person name="Wang M."/>
            <person name="Zhang Z."/>
            <person name="Wang Z."/>
            <person name="Wu H."/>
            <person name="Ma T."/>
            <person name="Liu J."/>
            <person name="Xi Z."/>
        </authorList>
    </citation>
    <scope>NUCLEOTIDE SEQUENCE [LARGE SCALE GENOMIC DNA]</scope>
    <source>
        <strain evidence="14">J267</strain>
        <tissue evidence="14">Leaf</tissue>
    </source>
</reference>
<dbReference type="OrthoDB" id="2396at2759"/>
<protein>
    <recommendedName>
        <fullName evidence="2">mitogen-activated protein kinase</fullName>
        <ecNumber evidence="2">2.7.11.24</ecNumber>
    </recommendedName>
</protein>
<dbReference type="InterPro" id="IPR011009">
    <property type="entry name" value="Kinase-like_dom_sf"/>
</dbReference>
<feature type="binding site" evidence="11">
    <location>
        <position position="55"/>
    </location>
    <ligand>
        <name>ATP</name>
        <dbReference type="ChEBI" id="CHEBI:30616"/>
    </ligand>
</feature>
<keyword evidence="4" id="KW-0597">Phosphoprotein</keyword>
<dbReference type="InterPro" id="IPR017441">
    <property type="entry name" value="Protein_kinase_ATP_BS"/>
</dbReference>
<evidence type="ECO:0000256" key="5">
    <source>
        <dbReference type="ARBA" id="ARBA00022679"/>
    </source>
</evidence>
<evidence type="ECO:0000256" key="2">
    <source>
        <dbReference type="ARBA" id="ARBA00012411"/>
    </source>
</evidence>
<dbReference type="CDD" id="cd07859">
    <property type="entry name" value="STKc_TDY_MAPK"/>
    <property type="match status" value="1"/>
</dbReference>
<evidence type="ECO:0000256" key="10">
    <source>
        <dbReference type="ARBA" id="ARBA00048312"/>
    </source>
</evidence>
<evidence type="ECO:0000256" key="11">
    <source>
        <dbReference type="PROSITE-ProRule" id="PRU10141"/>
    </source>
</evidence>
<dbReference type="InterPro" id="IPR003527">
    <property type="entry name" value="MAP_kinase_CS"/>
</dbReference>
<dbReference type="GO" id="GO:0004707">
    <property type="term" value="F:MAP kinase activity"/>
    <property type="evidence" value="ECO:0007669"/>
    <property type="project" value="UniProtKB-EC"/>
</dbReference>
<keyword evidence="6 11" id="KW-0547">Nucleotide-binding</keyword>
<dbReference type="SMART" id="SM00220">
    <property type="entry name" value="S_TKc"/>
    <property type="match status" value="1"/>
</dbReference>
<keyword evidence="15" id="KW-1185">Reference proteome</keyword>
<keyword evidence="3" id="KW-0723">Serine/threonine-protein kinase</keyword>
<dbReference type="PROSITE" id="PS00107">
    <property type="entry name" value="PROTEIN_KINASE_ATP"/>
    <property type="match status" value="1"/>
</dbReference>
<evidence type="ECO:0000259" key="13">
    <source>
        <dbReference type="PROSITE" id="PS50011"/>
    </source>
</evidence>
<evidence type="ECO:0000256" key="9">
    <source>
        <dbReference type="ARBA" id="ARBA00047592"/>
    </source>
</evidence>
<dbReference type="PROSITE" id="PS50011">
    <property type="entry name" value="PROTEIN_KINASE_DOM"/>
    <property type="match status" value="1"/>
</dbReference>
<dbReference type="Pfam" id="PF00069">
    <property type="entry name" value="Pkinase"/>
    <property type="match status" value="1"/>
</dbReference>
<feature type="region of interest" description="Disordered" evidence="12">
    <location>
        <begin position="451"/>
        <end position="486"/>
    </location>
</feature>
<dbReference type="EC" id="2.7.11.24" evidence="2"/>
<comment type="similarity">
    <text evidence="1">Belongs to the protein kinase superfamily. CMGC Ser/Thr protein kinase family. MAP kinase subfamily.</text>
</comment>
<dbReference type="InterPro" id="IPR050117">
    <property type="entry name" value="MAPK"/>
</dbReference>
<dbReference type="AlphaFoldDB" id="A0A5J5AA85"/>
<dbReference type="InterPro" id="IPR000719">
    <property type="entry name" value="Prot_kinase_dom"/>
</dbReference>